<accession>A0ABQ0L1A8</accession>
<reference evidence="3" key="1">
    <citation type="submission" date="2014-09" db="EMBL/GenBank/DDBJ databases">
        <title>Genome sequence of the luminous mushroom Mycena chlorophos for searching fungal bioluminescence genes.</title>
        <authorList>
            <person name="Tanaka Y."/>
            <person name="Kasuga D."/>
            <person name="Oba Y."/>
            <person name="Hase S."/>
            <person name="Sato K."/>
            <person name="Oba Y."/>
            <person name="Sakakibara Y."/>
        </authorList>
    </citation>
    <scope>NUCLEOTIDE SEQUENCE</scope>
</reference>
<keyword evidence="3" id="KW-0067">ATP-binding</keyword>
<dbReference type="PANTHER" id="PTHR45786:SF74">
    <property type="entry name" value="ATP-DEPENDENT DNA HELICASE"/>
    <property type="match status" value="1"/>
</dbReference>
<name>A0ABQ0L1A8_MYCCL</name>
<proteinExistence type="predicted"/>
<organism evidence="3 4">
    <name type="scientific">Mycena chlorophos</name>
    <name type="common">Agaric fungus</name>
    <name type="synonym">Agaricus chlorophos</name>
    <dbReference type="NCBI Taxonomy" id="658473"/>
    <lineage>
        <taxon>Eukaryota</taxon>
        <taxon>Fungi</taxon>
        <taxon>Dikarya</taxon>
        <taxon>Basidiomycota</taxon>
        <taxon>Agaricomycotina</taxon>
        <taxon>Agaricomycetes</taxon>
        <taxon>Agaricomycetidae</taxon>
        <taxon>Agaricales</taxon>
        <taxon>Marasmiineae</taxon>
        <taxon>Mycenaceae</taxon>
        <taxon>Mycena</taxon>
    </lineage>
</organism>
<feature type="signal peptide" evidence="1">
    <location>
        <begin position="1"/>
        <end position="17"/>
    </location>
</feature>
<sequence>MIFSFALFTSLLDAVVAYVTGHQGFAKKAEVRFPITNNIQVNIYNMWMLEGFNANLPTLTLYNQPRRTDAVHTPEISRPAATSELWEIGEIRTPRLEWGALRSGRQHKCAVCGVILLTGEKPGFCCGPNGSRFLDVRPLPALLPEFDTFINDRRISQLSRRLNLILSFASLETTHPFALNPTAPPGFVAIGGKVYHRVRPNHENSAVRWLLYDGYEDRDATAIPHQHSAWFRTLPAAWIAAFRDALLRINSFAASLRNLGHLHSVGQAVNAELILEDTGTAEIAAIMSYSNTTEAEEVKARRLIIVTTAGDNQYVSTVSRFWEPLSYPLLFPHGTLGWGISDQRPAALADDAGADADIPTTQMWHYRARLLREPRFSIFGRLANEYIVDMFSRNLETRLAYIRSNQQRLRQNDAALMGSVDAVAPSENVYLPASFLGSWRWASEQVSDSLAIAAALGTPTFFITMTCDPGWPEIASQLRLGQTFADIPIVVVRVFKRKLTLLLQTLKSMFPHIGKPVYCIYSIEFQKRGLPHAHILIKYPKACIEPADIDAIISAEIPDDPDDAQLIRRYMMHSHPAESSAPSKYCQRVDAAGIRRCRFKYPFALQQRTTIDIEGRVHYRRRRAGDEMVVPHCLELIRAFRCHINVEAANTSHMFQYMFKYIHKPGSSTKYRLSVPNDEPVDEIKEFWDARYLSAGEAAWRIMGFAVSKKEPAVTALSIHLPDSVAHHQYARGGASSTLSTLIHYFLRPTGTFLLEAAQRDFDTLTYAEYYTLFRLAKFDASKTSKSMTDRTGQKLQRTVLDKTPVKTEIYR</sequence>
<feature type="domain" description="Helitron helicase-like" evidence="2">
    <location>
        <begin position="368"/>
        <end position="537"/>
    </location>
</feature>
<evidence type="ECO:0000313" key="3">
    <source>
        <dbReference type="EMBL" id="GAT44787.1"/>
    </source>
</evidence>
<dbReference type="InterPro" id="IPR025476">
    <property type="entry name" value="Helitron_helicase-like"/>
</dbReference>
<dbReference type="Pfam" id="PF14214">
    <property type="entry name" value="Helitron_like_N"/>
    <property type="match status" value="1"/>
</dbReference>
<dbReference type="EMBL" id="DF840206">
    <property type="protein sequence ID" value="GAT44787.1"/>
    <property type="molecule type" value="Genomic_DNA"/>
</dbReference>
<dbReference type="GO" id="GO:0004386">
    <property type="term" value="F:helicase activity"/>
    <property type="evidence" value="ECO:0007669"/>
    <property type="project" value="UniProtKB-KW"/>
</dbReference>
<keyword evidence="3" id="KW-0547">Nucleotide-binding</keyword>
<keyword evidence="1" id="KW-0732">Signal</keyword>
<feature type="chain" id="PRO_5045748390" evidence="1">
    <location>
        <begin position="18"/>
        <end position="812"/>
    </location>
</feature>
<dbReference type="Proteomes" id="UP000815677">
    <property type="component" value="Unassembled WGS sequence"/>
</dbReference>
<evidence type="ECO:0000256" key="1">
    <source>
        <dbReference type="SAM" id="SignalP"/>
    </source>
</evidence>
<keyword evidence="3" id="KW-0347">Helicase</keyword>
<evidence type="ECO:0000259" key="2">
    <source>
        <dbReference type="Pfam" id="PF14214"/>
    </source>
</evidence>
<keyword evidence="3" id="KW-0378">Hydrolase</keyword>
<feature type="non-terminal residue" evidence="3">
    <location>
        <position position="812"/>
    </location>
</feature>
<gene>
    <name evidence="3" type="ORF">MCHLO_02397</name>
</gene>
<keyword evidence="4" id="KW-1185">Reference proteome</keyword>
<protein>
    <submittedName>
        <fullName evidence="3">Helicase</fullName>
    </submittedName>
</protein>
<evidence type="ECO:0000313" key="4">
    <source>
        <dbReference type="Proteomes" id="UP000815677"/>
    </source>
</evidence>
<dbReference type="PANTHER" id="PTHR45786">
    <property type="entry name" value="DNA BINDING PROTEIN-LIKE"/>
    <property type="match status" value="1"/>
</dbReference>